<name>A0A5B7JQ94_PORTR</name>
<gene>
    <name evidence="2" type="ORF">E2C01_095607</name>
</gene>
<sequence length="83" mass="9232">MMGAHSRTPKHTGDYSHLKTNRTRQCRVSPTRCRHNTGRTQNRSAAKPTTLLLEQQARCSNSQGLPVACQLLKEGTTPKPMTT</sequence>
<organism evidence="2 3">
    <name type="scientific">Portunus trituberculatus</name>
    <name type="common">Swimming crab</name>
    <name type="synonym">Neptunus trituberculatus</name>
    <dbReference type="NCBI Taxonomy" id="210409"/>
    <lineage>
        <taxon>Eukaryota</taxon>
        <taxon>Metazoa</taxon>
        <taxon>Ecdysozoa</taxon>
        <taxon>Arthropoda</taxon>
        <taxon>Crustacea</taxon>
        <taxon>Multicrustacea</taxon>
        <taxon>Malacostraca</taxon>
        <taxon>Eumalacostraca</taxon>
        <taxon>Eucarida</taxon>
        <taxon>Decapoda</taxon>
        <taxon>Pleocyemata</taxon>
        <taxon>Brachyura</taxon>
        <taxon>Eubrachyura</taxon>
        <taxon>Portunoidea</taxon>
        <taxon>Portunidae</taxon>
        <taxon>Portuninae</taxon>
        <taxon>Portunus</taxon>
    </lineage>
</organism>
<keyword evidence="3" id="KW-1185">Reference proteome</keyword>
<protein>
    <submittedName>
        <fullName evidence="2">Uncharacterized protein</fullName>
    </submittedName>
</protein>
<dbReference type="Proteomes" id="UP000324222">
    <property type="component" value="Unassembled WGS sequence"/>
</dbReference>
<comment type="caution">
    <text evidence="2">The sequence shown here is derived from an EMBL/GenBank/DDBJ whole genome shotgun (WGS) entry which is preliminary data.</text>
</comment>
<reference evidence="2 3" key="1">
    <citation type="submission" date="2019-05" db="EMBL/GenBank/DDBJ databases">
        <title>Another draft genome of Portunus trituberculatus and its Hox gene families provides insights of decapod evolution.</title>
        <authorList>
            <person name="Jeong J.-H."/>
            <person name="Song I."/>
            <person name="Kim S."/>
            <person name="Choi T."/>
            <person name="Kim D."/>
            <person name="Ryu S."/>
            <person name="Kim W."/>
        </authorList>
    </citation>
    <scope>NUCLEOTIDE SEQUENCE [LARGE SCALE GENOMIC DNA]</scope>
    <source>
        <tissue evidence="2">Muscle</tissue>
    </source>
</reference>
<dbReference type="AlphaFoldDB" id="A0A5B7JQ94"/>
<evidence type="ECO:0000313" key="3">
    <source>
        <dbReference type="Proteomes" id="UP000324222"/>
    </source>
</evidence>
<feature type="region of interest" description="Disordered" evidence="1">
    <location>
        <begin position="1"/>
        <end position="48"/>
    </location>
</feature>
<proteinExistence type="predicted"/>
<dbReference type="EMBL" id="VSRR010121630">
    <property type="protein sequence ID" value="MPD00152.1"/>
    <property type="molecule type" value="Genomic_DNA"/>
</dbReference>
<accession>A0A5B7JQ94</accession>
<evidence type="ECO:0000313" key="2">
    <source>
        <dbReference type="EMBL" id="MPD00152.1"/>
    </source>
</evidence>
<evidence type="ECO:0000256" key="1">
    <source>
        <dbReference type="SAM" id="MobiDB-lite"/>
    </source>
</evidence>